<reference evidence="2 3" key="1">
    <citation type="submission" date="2020-03" db="EMBL/GenBank/DDBJ databases">
        <authorList>
            <person name="Sun Q."/>
        </authorList>
    </citation>
    <scope>NUCLEOTIDE SEQUENCE [LARGE SCALE GENOMIC DNA]</scope>
    <source>
        <strain evidence="2 3">KACC 21451</strain>
    </source>
</reference>
<proteinExistence type="predicted"/>
<dbReference type="InterPro" id="IPR036390">
    <property type="entry name" value="WH_DNA-bd_sf"/>
</dbReference>
<organism evidence="2 3">
    <name type="scientific">Mesobacillus selenatarsenatis</name>
    <dbReference type="NCBI Taxonomy" id="388741"/>
    <lineage>
        <taxon>Bacteria</taxon>
        <taxon>Bacillati</taxon>
        <taxon>Bacillota</taxon>
        <taxon>Bacilli</taxon>
        <taxon>Bacillales</taxon>
        <taxon>Bacillaceae</taxon>
        <taxon>Mesobacillus</taxon>
    </lineage>
</organism>
<name>A0A846T5Q9_9BACI</name>
<feature type="domain" description="Transcription regulator PadR N-terminal" evidence="1">
    <location>
        <begin position="7"/>
        <end position="82"/>
    </location>
</feature>
<protein>
    <submittedName>
        <fullName evidence="2">PadR family transcriptional regulator</fullName>
    </submittedName>
</protein>
<comment type="caution">
    <text evidence="2">The sequence shown here is derived from an EMBL/GenBank/DDBJ whole genome shotgun (WGS) entry which is preliminary data.</text>
</comment>
<dbReference type="InterPro" id="IPR036388">
    <property type="entry name" value="WH-like_DNA-bd_sf"/>
</dbReference>
<evidence type="ECO:0000259" key="1">
    <source>
        <dbReference type="Pfam" id="PF03551"/>
    </source>
</evidence>
<dbReference type="PANTHER" id="PTHR33169">
    <property type="entry name" value="PADR-FAMILY TRANSCRIPTIONAL REGULATOR"/>
    <property type="match status" value="1"/>
</dbReference>
<dbReference type="InterPro" id="IPR052509">
    <property type="entry name" value="Metal_resp_DNA-bind_regulator"/>
</dbReference>
<dbReference type="EMBL" id="JAAVUM010000001">
    <property type="protein sequence ID" value="NKE03983.1"/>
    <property type="molecule type" value="Genomic_DNA"/>
</dbReference>
<dbReference type="Gene3D" id="1.10.10.10">
    <property type="entry name" value="Winged helix-like DNA-binding domain superfamily/Winged helix DNA-binding domain"/>
    <property type="match status" value="1"/>
</dbReference>
<dbReference type="PANTHER" id="PTHR33169:SF27">
    <property type="entry name" value="TRANSCRIPTIONAL REGULATOR PADR FAMILY PROTEIN"/>
    <property type="match status" value="1"/>
</dbReference>
<accession>A0A846T5Q9</accession>
<sequence>MSIQIVLLGLLQDQSYHPYEMKKTIIENKWDHLFPVTDGNIYHAIRKLEKHEWVKAEKEEQVNNRPNRTVYSITDEGKTQLSKEIQHVFEQRLKEPRSLYPATIFIHSSNIDEIKENIQSWIIELKEENSIQTEYPAQLPQLIHRHYKETNELYIKWLQDLLKNIKKS</sequence>
<dbReference type="AlphaFoldDB" id="A0A846T5Q9"/>
<dbReference type="Pfam" id="PF03551">
    <property type="entry name" value="PadR"/>
    <property type="match status" value="1"/>
</dbReference>
<evidence type="ECO:0000313" key="3">
    <source>
        <dbReference type="Proteomes" id="UP000587942"/>
    </source>
</evidence>
<evidence type="ECO:0000313" key="2">
    <source>
        <dbReference type="EMBL" id="NKE03983.1"/>
    </source>
</evidence>
<dbReference type="InterPro" id="IPR005149">
    <property type="entry name" value="Tscrpt_reg_PadR_N"/>
</dbReference>
<gene>
    <name evidence="2" type="ORF">GWK17_00600</name>
</gene>
<dbReference type="SUPFAM" id="SSF46785">
    <property type="entry name" value="Winged helix' DNA-binding domain"/>
    <property type="match status" value="1"/>
</dbReference>
<dbReference type="Proteomes" id="UP000587942">
    <property type="component" value="Unassembled WGS sequence"/>
</dbReference>